<accession>A0A2P5HT02</accession>
<evidence type="ECO:0000256" key="1">
    <source>
        <dbReference type="SAM" id="MobiDB-lite"/>
    </source>
</evidence>
<dbReference type="AlphaFoldDB" id="A0A2P5HT02"/>
<dbReference type="EMBL" id="MAVT02000809">
    <property type="protein sequence ID" value="POS73384.1"/>
    <property type="molecule type" value="Genomic_DNA"/>
</dbReference>
<comment type="caution">
    <text evidence="2">The sequence shown here is derived from an EMBL/GenBank/DDBJ whole genome shotgun (WGS) entry which is preliminary data.</text>
</comment>
<dbReference type="Proteomes" id="UP000094444">
    <property type="component" value="Unassembled WGS sequence"/>
</dbReference>
<protein>
    <submittedName>
        <fullName evidence="2">Uncharacterized protein</fullName>
    </submittedName>
</protein>
<organism evidence="2 3">
    <name type="scientific">Diaporthe helianthi</name>
    <dbReference type="NCBI Taxonomy" id="158607"/>
    <lineage>
        <taxon>Eukaryota</taxon>
        <taxon>Fungi</taxon>
        <taxon>Dikarya</taxon>
        <taxon>Ascomycota</taxon>
        <taxon>Pezizomycotina</taxon>
        <taxon>Sordariomycetes</taxon>
        <taxon>Sordariomycetidae</taxon>
        <taxon>Diaporthales</taxon>
        <taxon>Diaporthaceae</taxon>
        <taxon>Diaporthe</taxon>
    </lineage>
</organism>
<name>A0A2P5HT02_DIAHE</name>
<feature type="region of interest" description="Disordered" evidence="1">
    <location>
        <begin position="1"/>
        <end position="28"/>
    </location>
</feature>
<sequence length="91" mass="10234">MEEPTAGRRQRQKHLGSDINPSPVVTPSGCDSNPCRTLAIIYDGGLPTSKFNWRNAHEVVEAMRRILGPDDAVAYYLCVYAFHDRDETKAR</sequence>
<reference evidence="2" key="1">
    <citation type="submission" date="2017-09" db="EMBL/GenBank/DDBJ databases">
        <title>Polyketide synthases of a Diaporthe helianthi virulent isolate.</title>
        <authorList>
            <person name="Baroncelli R."/>
        </authorList>
    </citation>
    <scope>NUCLEOTIDE SEQUENCE [LARGE SCALE GENOMIC DNA]</scope>
    <source>
        <strain evidence="2">7/96</strain>
    </source>
</reference>
<proteinExistence type="predicted"/>
<evidence type="ECO:0000313" key="2">
    <source>
        <dbReference type="EMBL" id="POS73384.1"/>
    </source>
</evidence>
<feature type="compositionally biased region" description="Polar residues" evidence="1">
    <location>
        <begin position="19"/>
        <end position="28"/>
    </location>
</feature>
<keyword evidence="3" id="KW-1185">Reference proteome</keyword>
<evidence type="ECO:0000313" key="3">
    <source>
        <dbReference type="Proteomes" id="UP000094444"/>
    </source>
</evidence>
<gene>
    <name evidence="2" type="ORF">DHEL01_v208218</name>
</gene>
<dbReference type="InParanoid" id="A0A2P5HT02"/>